<dbReference type="AlphaFoldDB" id="A0A6J5ZTU2"/>
<dbReference type="InterPro" id="IPR015424">
    <property type="entry name" value="PyrdxlP-dep_Trfase"/>
</dbReference>
<evidence type="ECO:0000256" key="2">
    <source>
        <dbReference type="ARBA" id="ARBA00012239"/>
    </source>
</evidence>
<sequence length="406" mass="43363">MAIATQTALDLDFPILEQEGLVYLDSAATSQKPRVVIDALGDFLAHHNANVHRGVYPLAVDADQRFNAARAQIAQFVGAEPAETIITKNATEAINLVRYSWGSQNVGAGDAIILTEAEHHSNIVPWQQLCAQTGAELRWLEVDHEGMVSLEQLDGFLADGRTKMVAVTHVSNVLGTINPVAEIVARARAAGAATLIDGSQAVPHMPVDVAAIGADFYVWTGHKAYGPTGIGILHGRREMLEAMPPFLTGGDMIKTVSFDDTTFNELPFKFEAGTPPIAETVALGTAVGFIAELGTERVRDHEQAITAYALDALCRIPELTIQGPSEAEQRGGLVSFTLDCAHPHDVAEILGRDQVCVRAGHHCTQPLMKKLGVGATTRASFAVHTSTEDIDALVAGLGRVIEIFGD</sequence>
<feature type="domain" description="Aminotransferase class V" evidence="6">
    <location>
        <begin position="22"/>
        <end position="393"/>
    </location>
</feature>
<proteinExistence type="predicted"/>
<evidence type="ECO:0000256" key="4">
    <source>
        <dbReference type="ARBA" id="ARBA00022898"/>
    </source>
</evidence>
<gene>
    <name evidence="7" type="ORF">UFOPK3547_00740</name>
</gene>
<dbReference type="NCBIfam" id="TIGR01979">
    <property type="entry name" value="sufS"/>
    <property type="match status" value="1"/>
</dbReference>
<dbReference type="Gene3D" id="3.90.1150.10">
    <property type="entry name" value="Aspartate Aminotransferase, domain 1"/>
    <property type="match status" value="1"/>
</dbReference>
<dbReference type="InterPro" id="IPR015421">
    <property type="entry name" value="PyrdxlP-dep_Trfase_major"/>
</dbReference>
<dbReference type="Pfam" id="PF00266">
    <property type="entry name" value="Aminotran_5"/>
    <property type="match status" value="1"/>
</dbReference>
<dbReference type="Gene3D" id="3.40.640.10">
    <property type="entry name" value="Type I PLP-dependent aspartate aminotransferase-like (Major domain)"/>
    <property type="match status" value="1"/>
</dbReference>
<protein>
    <recommendedName>
        <fullName evidence="2">cysteine desulfurase</fullName>
        <ecNumber evidence="2">2.8.1.7</ecNumber>
    </recommendedName>
</protein>
<dbReference type="PANTHER" id="PTHR43586">
    <property type="entry name" value="CYSTEINE DESULFURASE"/>
    <property type="match status" value="1"/>
</dbReference>
<dbReference type="InterPro" id="IPR000192">
    <property type="entry name" value="Aminotrans_V_dom"/>
</dbReference>
<evidence type="ECO:0000256" key="1">
    <source>
        <dbReference type="ARBA" id="ARBA00001933"/>
    </source>
</evidence>
<name>A0A6J5ZTU2_9ZZZZ</name>
<dbReference type="CDD" id="cd06453">
    <property type="entry name" value="SufS_like"/>
    <property type="match status" value="1"/>
</dbReference>
<comment type="cofactor">
    <cofactor evidence="1">
        <name>pyridoxal 5'-phosphate</name>
        <dbReference type="ChEBI" id="CHEBI:597326"/>
    </cofactor>
</comment>
<comment type="catalytic activity">
    <reaction evidence="5">
        <text>(sulfur carrier)-H + L-cysteine = (sulfur carrier)-SH + L-alanine</text>
        <dbReference type="Rhea" id="RHEA:43892"/>
        <dbReference type="Rhea" id="RHEA-COMP:14737"/>
        <dbReference type="Rhea" id="RHEA-COMP:14739"/>
        <dbReference type="ChEBI" id="CHEBI:29917"/>
        <dbReference type="ChEBI" id="CHEBI:35235"/>
        <dbReference type="ChEBI" id="CHEBI:57972"/>
        <dbReference type="ChEBI" id="CHEBI:64428"/>
        <dbReference type="EC" id="2.8.1.7"/>
    </reaction>
</comment>
<dbReference type="EC" id="2.8.1.7" evidence="2"/>
<dbReference type="PANTHER" id="PTHR43586:SF8">
    <property type="entry name" value="CYSTEINE DESULFURASE 1, CHLOROPLASTIC"/>
    <property type="match status" value="1"/>
</dbReference>
<dbReference type="SUPFAM" id="SSF53383">
    <property type="entry name" value="PLP-dependent transferases"/>
    <property type="match status" value="1"/>
</dbReference>
<dbReference type="GO" id="GO:0030170">
    <property type="term" value="F:pyridoxal phosphate binding"/>
    <property type="evidence" value="ECO:0007669"/>
    <property type="project" value="InterPro"/>
</dbReference>
<dbReference type="EMBL" id="CAESAN010000051">
    <property type="protein sequence ID" value="CAB4342843.1"/>
    <property type="molecule type" value="Genomic_DNA"/>
</dbReference>
<evidence type="ECO:0000313" key="7">
    <source>
        <dbReference type="EMBL" id="CAB4342843.1"/>
    </source>
</evidence>
<dbReference type="InterPro" id="IPR010970">
    <property type="entry name" value="Cys_dSase_SufS"/>
</dbReference>
<keyword evidence="4" id="KW-0663">Pyridoxal phosphate</keyword>
<organism evidence="7">
    <name type="scientific">freshwater metagenome</name>
    <dbReference type="NCBI Taxonomy" id="449393"/>
    <lineage>
        <taxon>unclassified sequences</taxon>
        <taxon>metagenomes</taxon>
        <taxon>ecological metagenomes</taxon>
    </lineage>
</organism>
<evidence type="ECO:0000259" key="6">
    <source>
        <dbReference type="Pfam" id="PF00266"/>
    </source>
</evidence>
<accession>A0A6J5ZTU2</accession>
<keyword evidence="3" id="KW-0808">Transferase</keyword>
<dbReference type="InterPro" id="IPR015422">
    <property type="entry name" value="PyrdxlP-dep_Trfase_small"/>
</dbReference>
<dbReference type="GO" id="GO:0006534">
    <property type="term" value="P:cysteine metabolic process"/>
    <property type="evidence" value="ECO:0007669"/>
    <property type="project" value="InterPro"/>
</dbReference>
<evidence type="ECO:0000256" key="3">
    <source>
        <dbReference type="ARBA" id="ARBA00022679"/>
    </source>
</evidence>
<reference evidence="7" key="1">
    <citation type="submission" date="2020-05" db="EMBL/GenBank/DDBJ databases">
        <authorList>
            <person name="Chiriac C."/>
            <person name="Salcher M."/>
            <person name="Ghai R."/>
            <person name="Kavagutti S V."/>
        </authorList>
    </citation>
    <scope>NUCLEOTIDE SEQUENCE</scope>
</reference>
<evidence type="ECO:0000256" key="5">
    <source>
        <dbReference type="ARBA" id="ARBA00050776"/>
    </source>
</evidence>
<dbReference type="GO" id="GO:0031071">
    <property type="term" value="F:cysteine desulfurase activity"/>
    <property type="evidence" value="ECO:0007669"/>
    <property type="project" value="UniProtKB-EC"/>
</dbReference>